<dbReference type="InterPro" id="IPR040595">
    <property type="entry name" value="EZH2_N"/>
</dbReference>
<organism evidence="9 10">
    <name type="scientific">Cephalotrichum gorgonifer</name>
    <dbReference type="NCBI Taxonomy" id="2041049"/>
    <lineage>
        <taxon>Eukaryota</taxon>
        <taxon>Fungi</taxon>
        <taxon>Dikarya</taxon>
        <taxon>Ascomycota</taxon>
        <taxon>Pezizomycotina</taxon>
        <taxon>Sordariomycetes</taxon>
        <taxon>Hypocreomycetidae</taxon>
        <taxon>Microascales</taxon>
        <taxon>Microascaceae</taxon>
        <taxon>Cephalotrichum</taxon>
    </lineage>
</organism>
<feature type="compositionally biased region" description="Basic and acidic residues" evidence="6">
    <location>
        <begin position="7"/>
        <end position="17"/>
    </location>
</feature>
<feature type="region of interest" description="Disordered" evidence="6">
    <location>
        <begin position="1"/>
        <end position="78"/>
    </location>
</feature>
<dbReference type="AlphaFoldDB" id="A0AAE8MZ56"/>
<dbReference type="GO" id="GO:0046976">
    <property type="term" value="F:histone H3K27 methyltransferase activity"/>
    <property type="evidence" value="ECO:0007669"/>
    <property type="project" value="TreeGrafter"/>
</dbReference>
<evidence type="ECO:0008006" key="11">
    <source>
        <dbReference type="Google" id="ProtNLM"/>
    </source>
</evidence>
<dbReference type="PROSITE" id="PS51633">
    <property type="entry name" value="CXC"/>
    <property type="match status" value="1"/>
</dbReference>
<gene>
    <name evidence="9" type="ORF">DNG_05007</name>
</gene>
<evidence type="ECO:0000256" key="3">
    <source>
        <dbReference type="ARBA" id="ARBA00022691"/>
    </source>
</evidence>
<feature type="domain" description="CXC" evidence="8">
    <location>
        <begin position="540"/>
        <end position="658"/>
    </location>
</feature>
<dbReference type="InterPro" id="IPR048360">
    <property type="entry name" value="Ezh2_CXC_fung"/>
</dbReference>
<keyword evidence="2" id="KW-0808">Transferase</keyword>
<accession>A0AAE8MZ56</accession>
<dbReference type="GO" id="GO:0005634">
    <property type="term" value="C:nucleus"/>
    <property type="evidence" value="ECO:0007669"/>
    <property type="project" value="TreeGrafter"/>
</dbReference>
<feature type="compositionally biased region" description="Basic residues" evidence="6">
    <location>
        <begin position="833"/>
        <end position="843"/>
    </location>
</feature>
<dbReference type="Pfam" id="PF18601">
    <property type="entry name" value="EZH2_N"/>
    <property type="match status" value="1"/>
</dbReference>
<dbReference type="InterPro" id="IPR046341">
    <property type="entry name" value="SET_dom_sf"/>
</dbReference>
<feature type="compositionally biased region" description="Basic and acidic residues" evidence="6">
    <location>
        <begin position="1066"/>
        <end position="1079"/>
    </location>
</feature>
<keyword evidence="1" id="KW-0489">Methyltransferase</keyword>
<dbReference type="Gene3D" id="2.170.270.10">
    <property type="entry name" value="SET domain"/>
    <property type="match status" value="1"/>
</dbReference>
<keyword evidence="4" id="KW-0805">Transcription regulation</keyword>
<dbReference type="PANTHER" id="PTHR45747:SF4">
    <property type="entry name" value="HISTONE-LYSINE N-METHYLTRANSFERASE E(Z)"/>
    <property type="match status" value="1"/>
</dbReference>
<feature type="compositionally biased region" description="Polar residues" evidence="6">
    <location>
        <begin position="57"/>
        <end position="72"/>
    </location>
</feature>
<dbReference type="Pfam" id="PF00856">
    <property type="entry name" value="SET"/>
    <property type="match status" value="1"/>
</dbReference>
<feature type="region of interest" description="Disordered" evidence="6">
    <location>
        <begin position="813"/>
        <end position="1044"/>
    </location>
</feature>
<dbReference type="Pfam" id="PF21509">
    <property type="entry name" value="Ezh2-like__CXC_fung"/>
    <property type="match status" value="1"/>
</dbReference>
<keyword evidence="5" id="KW-0804">Transcription</keyword>
<dbReference type="Pfam" id="PF18600">
    <property type="entry name" value="Ezh2_MCSS_fung"/>
    <property type="match status" value="1"/>
</dbReference>
<evidence type="ECO:0000256" key="5">
    <source>
        <dbReference type="ARBA" id="ARBA00023163"/>
    </source>
</evidence>
<dbReference type="InterPro" id="IPR001214">
    <property type="entry name" value="SET_dom"/>
</dbReference>
<comment type="caution">
    <text evidence="9">The sequence shown here is derived from an EMBL/GenBank/DDBJ whole genome shotgun (WGS) entry which is preliminary data.</text>
</comment>
<feature type="compositionally biased region" description="Acidic residues" evidence="6">
    <location>
        <begin position="894"/>
        <end position="912"/>
    </location>
</feature>
<evidence type="ECO:0000259" key="8">
    <source>
        <dbReference type="PROSITE" id="PS51633"/>
    </source>
</evidence>
<dbReference type="PROSITE" id="PS50280">
    <property type="entry name" value="SET"/>
    <property type="match status" value="1"/>
</dbReference>
<evidence type="ECO:0000256" key="1">
    <source>
        <dbReference type="ARBA" id="ARBA00022603"/>
    </source>
</evidence>
<feature type="compositionally biased region" description="Gly residues" evidence="6">
    <location>
        <begin position="988"/>
        <end position="998"/>
    </location>
</feature>
<protein>
    <recommendedName>
        <fullName evidence="11">SET domain-containing protein</fullName>
    </recommendedName>
</protein>
<name>A0AAE8MZ56_9PEZI</name>
<evidence type="ECO:0000313" key="10">
    <source>
        <dbReference type="Proteomes" id="UP001187682"/>
    </source>
</evidence>
<dbReference type="GO" id="GO:0032259">
    <property type="term" value="P:methylation"/>
    <property type="evidence" value="ECO:0007669"/>
    <property type="project" value="UniProtKB-KW"/>
</dbReference>
<feature type="compositionally biased region" description="Basic residues" evidence="6">
    <location>
        <begin position="930"/>
        <end position="946"/>
    </location>
</feature>
<dbReference type="InterPro" id="IPR026489">
    <property type="entry name" value="CXC_dom"/>
</dbReference>
<evidence type="ECO:0000256" key="4">
    <source>
        <dbReference type="ARBA" id="ARBA00023015"/>
    </source>
</evidence>
<keyword evidence="10" id="KW-1185">Reference proteome</keyword>
<dbReference type="InterPro" id="IPR040968">
    <property type="entry name" value="EZH2_MCSS_fung"/>
</dbReference>
<evidence type="ECO:0000313" key="9">
    <source>
        <dbReference type="EMBL" id="SPO02334.1"/>
    </source>
</evidence>
<dbReference type="SMART" id="SM00317">
    <property type="entry name" value="SET"/>
    <property type="match status" value="1"/>
</dbReference>
<dbReference type="GO" id="GO:0031507">
    <property type="term" value="P:heterochromatin formation"/>
    <property type="evidence" value="ECO:0007669"/>
    <property type="project" value="TreeGrafter"/>
</dbReference>
<dbReference type="GO" id="GO:0003682">
    <property type="term" value="F:chromatin binding"/>
    <property type="evidence" value="ECO:0007669"/>
    <property type="project" value="TreeGrafter"/>
</dbReference>
<evidence type="ECO:0000259" key="7">
    <source>
        <dbReference type="PROSITE" id="PS50280"/>
    </source>
</evidence>
<dbReference type="EMBL" id="ONZQ02000006">
    <property type="protein sequence ID" value="SPO02334.1"/>
    <property type="molecule type" value="Genomic_DNA"/>
</dbReference>
<feature type="region of interest" description="Disordered" evidence="6">
    <location>
        <begin position="1056"/>
        <end position="1116"/>
    </location>
</feature>
<feature type="compositionally biased region" description="Basic and acidic residues" evidence="6">
    <location>
        <begin position="1103"/>
        <end position="1116"/>
    </location>
</feature>
<feature type="compositionally biased region" description="Low complexity" evidence="6">
    <location>
        <begin position="959"/>
        <end position="979"/>
    </location>
</feature>
<feature type="domain" description="SET" evidence="7">
    <location>
        <begin position="673"/>
        <end position="798"/>
    </location>
</feature>
<proteinExistence type="predicted"/>
<evidence type="ECO:0000256" key="6">
    <source>
        <dbReference type="SAM" id="MobiDB-lite"/>
    </source>
</evidence>
<sequence length="1116" mass="125593">MSSPLQRKHDSASRNRDSLNSNMRPDRTDPRERHRFEPRLEPARNPTPRHAPPQPPSSHATGPAGQTTPRQHQTPRKLDWTVEKIAEKLREYAKDLVEQHNIMIYRMIGENTKNVKERRVLEGEDLFANVKMPPMPTDKSLTVRLRFKQHSANRRNNNSSLGKRTEILPVIPLKTNVDRVPPYRFHHIEINKSILTPQTRLDYIPHIKDVDASEESRYNRWLQELEEMESASGFDTLTREQRAAKTRRDECTARLALVLPVWLKALSIHGCTKSTLIRYMATQAQSNTITPRQKSSILDTYGRDDQAGSPIASTAAKLFTEAFDRVFYTEQADFASVTLRDVLFRDESVDNIVDPKRSTKDITATPKATEVFGPEKPLLEQGYLETHSLFGCLICFSNSCEHGEYDAKNQKRTFSMEAWGGVERALKRRAIMSTEDDAIPEEKEFYAEHCSDMCFRVFGDGVSAPDKPWSPSELRSLRILVETSQTGPCHRPAECNIAGFLGRPCWAVHRKVREIGVVPKVVTPPTPPRGPVKTLPWYDRWKKMLMGDWQDHTRIYEHARRELVEPCAHDGPCSLEVGCPCVKAGVLCERFCHCTAKICPYKFTGCACHSLGKLCHAKQKERPCICVQLNRECDPALCRGCGAVDRADPANRDDDELHETGCQNCVMQRGKSKQVVIAQSLLNNCGYGLLTAEDIAQDEFVIEYVGELIVHDEGVRREARRGDDVFNEHKNPSYVFALLEDEGIWVDGAVYGNLSRYINHAPDGNLTPKILYVNHEYRIRFTALRDIKAGEELFFNYGDNFPNLTQKLLEDRADEEESLTGRLNSGASSGRGGARKRGRRTGPRRGGASQAAKGRARVQGGRKTAPTETTTEWGFVDPEPSQKRKRTRRKPEGYGEDEEVEDEDEDEVEEEYYPEHAEWQEGSDGEAYGRRRRRGKAQAPKKRTNRVIRGDGGGEEETGAAAAPEETTTTKRTGRTSLGRRGGRRGGPRGGGRGGARGGARAAAAADSEASNSEEDVVVRRRRGRDRQQPQVINDSTDEVETRDEVTVANVKVVVPAASIEAVPTEEEKMDLSPDGERDGEGEDDDEDLSRGRSGRKVQMPARYRDDEKGTPELLE</sequence>
<dbReference type="PANTHER" id="PTHR45747">
    <property type="entry name" value="HISTONE-LYSINE N-METHYLTRANSFERASE E(Z)"/>
    <property type="match status" value="1"/>
</dbReference>
<keyword evidence="3" id="KW-0949">S-adenosyl-L-methionine</keyword>
<evidence type="ECO:0000256" key="2">
    <source>
        <dbReference type="ARBA" id="ARBA00022679"/>
    </source>
</evidence>
<reference evidence="9" key="1">
    <citation type="submission" date="2018-03" db="EMBL/GenBank/DDBJ databases">
        <authorList>
            <person name="Guldener U."/>
        </authorList>
    </citation>
    <scope>NUCLEOTIDE SEQUENCE</scope>
</reference>
<feature type="compositionally biased region" description="Basic and acidic residues" evidence="6">
    <location>
        <begin position="24"/>
        <end position="42"/>
    </location>
</feature>
<dbReference type="InterPro" id="IPR045318">
    <property type="entry name" value="EZH1/2-like"/>
</dbReference>
<dbReference type="Proteomes" id="UP001187682">
    <property type="component" value="Unassembled WGS sequence"/>
</dbReference>
<dbReference type="SUPFAM" id="SSF82199">
    <property type="entry name" value="SET domain"/>
    <property type="match status" value="1"/>
</dbReference>